<feature type="binding site" evidence="10">
    <location>
        <position position="166"/>
    </location>
    <ligand>
        <name>Zn(2+)</name>
        <dbReference type="ChEBI" id="CHEBI:29105"/>
        <label>1</label>
    </ligand>
</feature>
<keyword evidence="13" id="KW-1185">Reference proteome</keyword>
<dbReference type="InterPro" id="IPR013083">
    <property type="entry name" value="Znf_RING/FYVE/PHD"/>
</dbReference>
<protein>
    <recommendedName>
        <fullName evidence="11">Zinc finger PHD-type domain-containing protein</fullName>
    </recommendedName>
</protein>
<dbReference type="AlphaFoldDB" id="A0A7G3ZMZ9"/>
<dbReference type="GO" id="GO:0008270">
    <property type="term" value="F:zinc ion binding"/>
    <property type="evidence" value="ECO:0007669"/>
    <property type="project" value="UniProtKB-KW"/>
</dbReference>
<dbReference type="InterPro" id="IPR011011">
    <property type="entry name" value="Znf_FYVE_PHD"/>
</dbReference>
<evidence type="ECO:0000256" key="8">
    <source>
        <dbReference type="ARBA" id="ARBA00023242"/>
    </source>
</evidence>
<feature type="binding site" evidence="10">
    <location>
        <position position="163"/>
    </location>
    <ligand>
        <name>Zn(2+)</name>
        <dbReference type="ChEBI" id="CHEBI:29105"/>
        <label>1</label>
    </ligand>
</feature>
<evidence type="ECO:0000256" key="7">
    <source>
        <dbReference type="ARBA" id="ARBA00023163"/>
    </source>
</evidence>
<evidence type="ECO:0000256" key="6">
    <source>
        <dbReference type="ARBA" id="ARBA00023015"/>
    </source>
</evidence>
<keyword evidence="7" id="KW-0804">Transcription</keyword>
<feature type="binding site" evidence="10">
    <location>
        <position position="139"/>
    </location>
    <ligand>
        <name>Zn(2+)</name>
        <dbReference type="ChEBI" id="CHEBI:29105"/>
        <label>1</label>
    </ligand>
</feature>
<sequence>MDVRYSFLNTLEHYPCELIRGLWTLQSLDLQRTDAGVSHERDRWLAMHMQSQSELLERLADEQIRALKSHRSQLIELQGVRKRCEAARRRQRRQMQHKTDKLTIKLSLNSSKKSKRNVAEAPKVQNVKSAEEEPEQTYCFCNNVSYGAMIACDNELCPREWFHYGCVGITKPPKGKWYCSAECRKQA</sequence>
<evidence type="ECO:0000256" key="4">
    <source>
        <dbReference type="ARBA" id="ARBA00022771"/>
    </source>
</evidence>
<evidence type="ECO:0000256" key="2">
    <source>
        <dbReference type="ARBA" id="ARBA00010210"/>
    </source>
</evidence>
<dbReference type="SMART" id="SM00249">
    <property type="entry name" value="PHD"/>
    <property type="match status" value="1"/>
</dbReference>
<feature type="binding site" evidence="10">
    <location>
        <position position="141"/>
    </location>
    <ligand>
        <name>Zn(2+)</name>
        <dbReference type="ChEBI" id="CHEBI:29105"/>
        <label>1</label>
    </ligand>
</feature>
<feature type="domain" description="Zinc finger PHD-type" evidence="11">
    <location>
        <begin position="138"/>
        <end position="183"/>
    </location>
</feature>
<keyword evidence="4" id="KW-0863">Zinc-finger</keyword>
<dbReference type="EMBL" id="CP059253">
    <property type="protein sequence ID" value="QLL34885.1"/>
    <property type="molecule type" value="Genomic_DNA"/>
</dbReference>
<dbReference type="GO" id="GO:0000785">
    <property type="term" value="C:chromatin"/>
    <property type="evidence" value="ECO:0007669"/>
    <property type="project" value="UniProtKB-ARBA"/>
</dbReference>
<dbReference type="PANTHER" id="PTHR10333:SF103">
    <property type="entry name" value="INHIBITOR OF GROWTH PROTEIN 3"/>
    <property type="match status" value="1"/>
</dbReference>
<feature type="site" description="Histone H3K4me3 binding" evidence="9">
    <location>
        <position position="138"/>
    </location>
</feature>
<dbReference type="PANTHER" id="PTHR10333">
    <property type="entry name" value="INHIBITOR OF GROWTH PROTEIN"/>
    <property type="match status" value="1"/>
</dbReference>
<reference evidence="12 13" key="1">
    <citation type="submission" date="2020-06" db="EMBL/GenBank/DDBJ databases">
        <title>The yeast mating-type switching endonuclease HO is a domesticated member of an unorthodox homing genetic element family.</title>
        <authorList>
            <person name="Coughlan A.Y."/>
            <person name="Lombardi L."/>
            <person name="Braun-Galleani S."/>
            <person name="Martos A.R."/>
            <person name="Galeote V."/>
            <person name="Bigey F."/>
            <person name="Dequin S."/>
            <person name="Byrne K.P."/>
            <person name="Wolfe K.H."/>
        </authorList>
    </citation>
    <scope>NUCLEOTIDE SEQUENCE [LARGE SCALE GENOMIC DNA]</scope>
    <source>
        <strain evidence="12 13">CBS764</strain>
    </source>
</reference>
<feature type="binding site" evidence="10">
    <location>
        <position position="157"/>
    </location>
    <ligand>
        <name>Zn(2+)</name>
        <dbReference type="ChEBI" id="CHEBI:29105"/>
        <label>2</label>
    </ligand>
</feature>
<gene>
    <name evidence="12" type="ORF">HG536_0H02600</name>
</gene>
<dbReference type="Proteomes" id="UP000515788">
    <property type="component" value="Chromosome 8"/>
</dbReference>
<feature type="binding site" evidence="10">
    <location>
        <position position="183"/>
    </location>
    <ligand>
        <name>Zn(2+)</name>
        <dbReference type="ChEBI" id="CHEBI:29105"/>
        <label>2</label>
    </ligand>
</feature>
<comment type="subcellular location">
    <subcellularLocation>
        <location evidence="1">Nucleus</location>
    </subcellularLocation>
</comment>
<name>A0A7G3ZMZ9_9SACH</name>
<dbReference type="RefSeq" id="XP_037141559.1">
    <property type="nucleotide sequence ID" value="XM_037285663.1"/>
</dbReference>
<keyword evidence="5 10" id="KW-0862">Zinc</keyword>
<feature type="site" description="Histone H3K4me3 binding" evidence="9">
    <location>
        <position position="153"/>
    </location>
</feature>
<evidence type="ECO:0000259" key="11">
    <source>
        <dbReference type="SMART" id="SM00249"/>
    </source>
</evidence>
<keyword evidence="6" id="KW-0805">Transcription regulation</keyword>
<comment type="similarity">
    <text evidence="2">Belongs to the ING family.</text>
</comment>
<proteinExistence type="inferred from homology"/>
<dbReference type="InterPro" id="IPR001965">
    <property type="entry name" value="Znf_PHD"/>
</dbReference>
<dbReference type="GeneID" id="59328151"/>
<keyword evidence="8" id="KW-0539">Nucleus</keyword>
<keyword evidence="3 10" id="KW-0479">Metal-binding</keyword>
<dbReference type="FunFam" id="3.30.40.10:FF:000569">
    <property type="entry name" value="Chromatin modification-related protein"/>
    <property type="match status" value="1"/>
</dbReference>
<evidence type="ECO:0000256" key="1">
    <source>
        <dbReference type="ARBA" id="ARBA00004123"/>
    </source>
</evidence>
<dbReference type="InterPro" id="IPR028651">
    <property type="entry name" value="ING_fam"/>
</dbReference>
<dbReference type="SUPFAM" id="SSF57903">
    <property type="entry name" value="FYVE/PHD zinc finger"/>
    <property type="match status" value="1"/>
</dbReference>
<evidence type="ECO:0000256" key="10">
    <source>
        <dbReference type="PIRSR" id="PIRSR628651-51"/>
    </source>
</evidence>
<dbReference type="OrthoDB" id="5411773at2759"/>
<evidence type="ECO:0000313" key="13">
    <source>
        <dbReference type="Proteomes" id="UP000515788"/>
    </source>
</evidence>
<evidence type="ECO:0000256" key="3">
    <source>
        <dbReference type="ARBA" id="ARBA00022723"/>
    </source>
</evidence>
<evidence type="ECO:0000256" key="5">
    <source>
        <dbReference type="ARBA" id="ARBA00022833"/>
    </source>
</evidence>
<feature type="binding site" evidence="10">
    <location>
        <position position="152"/>
    </location>
    <ligand>
        <name>Zn(2+)</name>
        <dbReference type="ChEBI" id="CHEBI:29105"/>
        <label>2</label>
    </ligand>
</feature>
<dbReference type="KEGG" id="tgb:HG536_0H02600"/>
<feature type="site" description="Histone H3K4me3 binding" evidence="9">
    <location>
        <position position="161"/>
    </location>
</feature>
<dbReference type="Gene3D" id="3.30.40.10">
    <property type="entry name" value="Zinc/RING finger domain, C3HC4 (zinc finger)"/>
    <property type="match status" value="1"/>
</dbReference>
<organism evidence="12 13">
    <name type="scientific">Torulaspora globosa</name>
    <dbReference type="NCBI Taxonomy" id="48254"/>
    <lineage>
        <taxon>Eukaryota</taxon>
        <taxon>Fungi</taxon>
        <taxon>Dikarya</taxon>
        <taxon>Ascomycota</taxon>
        <taxon>Saccharomycotina</taxon>
        <taxon>Saccharomycetes</taxon>
        <taxon>Saccharomycetales</taxon>
        <taxon>Saccharomycetaceae</taxon>
        <taxon>Torulaspora</taxon>
    </lineage>
</organism>
<evidence type="ECO:0000313" key="12">
    <source>
        <dbReference type="EMBL" id="QLL34885.1"/>
    </source>
</evidence>
<feature type="site" description="Histone H3K4me3 binding" evidence="9">
    <location>
        <position position="149"/>
    </location>
</feature>
<accession>A0A7G3ZMZ9</accession>
<feature type="binding site" evidence="10">
    <location>
        <position position="179"/>
    </location>
    <ligand>
        <name>Zn(2+)</name>
        <dbReference type="ChEBI" id="CHEBI:29105"/>
        <label>2</label>
    </ligand>
</feature>
<evidence type="ECO:0000256" key="9">
    <source>
        <dbReference type="PIRSR" id="PIRSR628651-50"/>
    </source>
</evidence>
<dbReference type="GO" id="GO:0005634">
    <property type="term" value="C:nucleus"/>
    <property type="evidence" value="ECO:0007669"/>
    <property type="project" value="UniProtKB-SubCell"/>
</dbReference>